<protein>
    <recommendedName>
        <fullName evidence="3">Serine protease</fullName>
    </recommendedName>
</protein>
<organism evidence="1 2">
    <name type="scientific">Anaeroselena agilis</name>
    <dbReference type="NCBI Taxonomy" id="3063788"/>
    <lineage>
        <taxon>Bacteria</taxon>
        <taxon>Bacillati</taxon>
        <taxon>Bacillota</taxon>
        <taxon>Negativicutes</taxon>
        <taxon>Acetonemataceae</taxon>
        <taxon>Anaeroselena</taxon>
    </lineage>
</organism>
<gene>
    <name evidence="1" type="ORF">Q4T40_09310</name>
</gene>
<reference evidence="1 2" key="1">
    <citation type="submission" date="2023-07" db="EMBL/GenBank/DDBJ databases">
        <title>The novel representative of Negativicutes class, Anaeroselena agilis gen. nov. sp. nov.</title>
        <authorList>
            <person name="Prokofeva M.I."/>
            <person name="Elcheninov A.G."/>
            <person name="Klyukina A."/>
            <person name="Kublanov I.V."/>
            <person name="Frolov E.N."/>
            <person name="Podosokorskaya O.A."/>
        </authorList>
    </citation>
    <scope>NUCLEOTIDE SEQUENCE [LARGE SCALE GENOMIC DNA]</scope>
    <source>
        <strain evidence="1 2">4137-cl</strain>
    </source>
</reference>
<evidence type="ECO:0000313" key="1">
    <source>
        <dbReference type="EMBL" id="MDT8901436.1"/>
    </source>
</evidence>
<dbReference type="EMBL" id="JAUOZS010000001">
    <property type="protein sequence ID" value="MDT8901436.1"/>
    <property type="molecule type" value="Genomic_DNA"/>
</dbReference>
<dbReference type="SUPFAM" id="SSF50494">
    <property type="entry name" value="Trypsin-like serine proteases"/>
    <property type="match status" value="1"/>
</dbReference>
<dbReference type="InterPro" id="IPR043504">
    <property type="entry name" value="Peptidase_S1_PA_chymotrypsin"/>
</dbReference>
<proteinExistence type="predicted"/>
<name>A0ABU3NXA8_9FIRM</name>
<dbReference type="Gene3D" id="2.40.10.10">
    <property type="entry name" value="Trypsin-like serine proteases"/>
    <property type="match status" value="1"/>
</dbReference>
<dbReference type="InterPro" id="IPR009003">
    <property type="entry name" value="Peptidase_S1_PA"/>
</dbReference>
<sequence length="334" mass="35679">MKEIDWPALYRELVLIDNVVGVGRGIKMVRGESTGQEAVVVLVRKKYPRSDLARAALVPKRVAGAVSDVIEVGDIRLLGTERTGEHRPARPGISIGHYKVSAGTFGALVRDRATGESLILSNNHVLANLTNGADGRAEAGDAILQPALYDGGSRDTSVIGHLQRFVPLHSQAVPPLCRIARTFEALVNKFIGAFKPQYRVQVWRDNETPNMVDCAVAAPVAADAVAADVFEVGDVQGVRETEIGMPVKKSGRSSGLTSSIILATDVTLRVEMNYGEYGVFADQLLAGPMSLPGDSGSLVLSEDNFAVGLLFAGSEQATMFTPIQRVLDALEVAF</sequence>
<comment type="caution">
    <text evidence="1">The sequence shown here is derived from an EMBL/GenBank/DDBJ whole genome shotgun (WGS) entry which is preliminary data.</text>
</comment>
<keyword evidence="2" id="KW-1185">Reference proteome</keyword>
<dbReference type="Proteomes" id="UP001254848">
    <property type="component" value="Unassembled WGS sequence"/>
</dbReference>
<accession>A0ABU3NXA8</accession>
<evidence type="ECO:0000313" key="2">
    <source>
        <dbReference type="Proteomes" id="UP001254848"/>
    </source>
</evidence>
<evidence type="ECO:0008006" key="3">
    <source>
        <dbReference type="Google" id="ProtNLM"/>
    </source>
</evidence>